<dbReference type="InterPro" id="IPR039374">
    <property type="entry name" value="SIP_fam"/>
</dbReference>
<dbReference type="CDD" id="cd02440">
    <property type="entry name" value="AdoMet_MTases"/>
    <property type="match status" value="1"/>
</dbReference>
<protein>
    <recommendedName>
        <fullName evidence="1">FAD-binding FR-type domain-containing protein</fullName>
    </recommendedName>
</protein>
<dbReference type="EMBL" id="BAAAGS010000005">
    <property type="protein sequence ID" value="GAA0514028.1"/>
    <property type="molecule type" value="Genomic_DNA"/>
</dbReference>
<name>A0ABP3M6G9_SACER</name>
<dbReference type="InterPro" id="IPR039261">
    <property type="entry name" value="FNR_nucleotide-bd"/>
</dbReference>
<gene>
    <name evidence="2" type="ORF">GCM10009533_11150</name>
</gene>
<dbReference type="Pfam" id="PF13649">
    <property type="entry name" value="Methyltransf_25"/>
    <property type="match status" value="1"/>
</dbReference>
<dbReference type="InterPro" id="IPR017938">
    <property type="entry name" value="Riboflavin_synthase-like_b-brl"/>
</dbReference>
<sequence length="496" mass="53416">MQQSLPVSLVEVTEVERITPRTARITFAADGLAAAIGDEPDQQVKLYFPRPGQDRPRLPEPDGDGDVMRWYQSFLEIPEDQRPWMRSYTIRSHDAGRDLVTIDFVLHDDAGPATRWALSAAPGDTIGVFGPSADYARRVPLSSTIAGSDLVLMAGDETALPAIGTLVESLPDGARAVAYLEVADSAEEQRLDTRADLTVHWLHRGATPPGRSTLLLDAVRAADIPAGSVFAWLAGEAGVVRTLRRHLVGERGMDKRAVDFAGYWRLALSQDDAPTDDDLAEAREKLADAKQQAEPTAMYDQAYEAGSAPWVIGEPQPVVVGLARDGWVRGAVLDPGCGTGENSIHLASLGHDVLGTDFSEIAVAQARLNAVEHGCSARFEVSDALALEGPPRFDTVVDSALFHVFDAADRLRYARALHRVCRPGALVHVLALSDEGPGYGPQVSAEEIRAAFGAGWVVEDVSASTYRGVVGATDPDDPGTWELGDLPAWLARIRRI</sequence>
<proteinExistence type="predicted"/>
<dbReference type="InterPro" id="IPR029063">
    <property type="entry name" value="SAM-dependent_MTases_sf"/>
</dbReference>
<dbReference type="RefSeq" id="WP_011873965.1">
    <property type="nucleotide sequence ID" value="NZ_BAAAGS010000005.1"/>
</dbReference>
<dbReference type="InterPro" id="IPR017927">
    <property type="entry name" value="FAD-bd_FR_type"/>
</dbReference>
<organism evidence="2 3">
    <name type="scientific">Saccharopolyspora erythraea</name>
    <name type="common">Streptomyces erythraeus</name>
    <dbReference type="NCBI Taxonomy" id="1836"/>
    <lineage>
        <taxon>Bacteria</taxon>
        <taxon>Bacillati</taxon>
        <taxon>Actinomycetota</taxon>
        <taxon>Actinomycetes</taxon>
        <taxon>Pseudonocardiales</taxon>
        <taxon>Pseudonocardiaceae</taxon>
        <taxon>Saccharopolyspora</taxon>
    </lineage>
</organism>
<dbReference type="Pfam" id="PF04954">
    <property type="entry name" value="SIP"/>
    <property type="match status" value="1"/>
</dbReference>
<dbReference type="PANTHER" id="PTHR30157:SF0">
    <property type="entry name" value="NADPH-DEPENDENT FERRIC-CHELATE REDUCTASE"/>
    <property type="match status" value="1"/>
</dbReference>
<dbReference type="InterPro" id="IPR013113">
    <property type="entry name" value="SIP_FAD-bd"/>
</dbReference>
<dbReference type="CDD" id="cd06193">
    <property type="entry name" value="siderophore_interacting"/>
    <property type="match status" value="1"/>
</dbReference>
<dbReference type="PROSITE" id="PS51384">
    <property type="entry name" value="FAD_FR"/>
    <property type="match status" value="1"/>
</dbReference>
<accession>A0ABP3M6G9</accession>
<dbReference type="Gene3D" id="3.40.50.80">
    <property type="entry name" value="Nucleotide-binding domain of ferredoxin-NADP reductase (FNR) module"/>
    <property type="match status" value="1"/>
</dbReference>
<dbReference type="Proteomes" id="UP001500729">
    <property type="component" value="Unassembled WGS sequence"/>
</dbReference>
<dbReference type="SUPFAM" id="SSF53335">
    <property type="entry name" value="S-adenosyl-L-methionine-dependent methyltransferases"/>
    <property type="match status" value="1"/>
</dbReference>
<comment type="caution">
    <text evidence="2">The sequence shown here is derived from an EMBL/GenBank/DDBJ whole genome shotgun (WGS) entry which is preliminary data.</text>
</comment>
<dbReference type="Pfam" id="PF08021">
    <property type="entry name" value="FAD_binding_9"/>
    <property type="match status" value="1"/>
</dbReference>
<dbReference type="InterPro" id="IPR041698">
    <property type="entry name" value="Methyltransf_25"/>
</dbReference>
<feature type="domain" description="FAD-binding FR-type" evidence="1">
    <location>
        <begin position="5"/>
        <end position="138"/>
    </location>
</feature>
<dbReference type="InterPro" id="IPR007037">
    <property type="entry name" value="SIP_rossman_dom"/>
</dbReference>
<evidence type="ECO:0000313" key="2">
    <source>
        <dbReference type="EMBL" id="GAA0514028.1"/>
    </source>
</evidence>
<keyword evidence="3" id="KW-1185">Reference proteome</keyword>
<evidence type="ECO:0000313" key="3">
    <source>
        <dbReference type="Proteomes" id="UP001500729"/>
    </source>
</evidence>
<dbReference type="PANTHER" id="PTHR30157">
    <property type="entry name" value="FERRIC REDUCTASE, NADPH-DEPENDENT"/>
    <property type="match status" value="1"/>
</dbReference>
<reference evidence="3" key="1">
    <citation type="journal article" date="2019" name="Int. J. Syst. Evol. Microbiol.">
        <title>The Global Catalogue of Microorganisms (GCM) 10K type strain sequencing project: providing services to taxonomists for standard genome sequencing and annotation.</title>
        <authorList>
            <consortium name="The Broad Institute Genomics Platform"/>
            <consortium name="The Broad Institute Genome Sequencing Center for Infectious Disease"/>
            <person name="Wu L."/>
            <person name="Ma J."/>
        </authorList>
    </citation>
    <scope>NUCLEOTIDE SEQUENCE [LARGE SCALE GENOMIC DNA]</scope>
    <source>
        <strain evidence="3">JCM 10303</strain>
    </source>
</reference>
<dbReference type="SUPFAM" id="SSF63380">
    <property type="entry name" value="Riboflavin synthase domain-like"/>
    <property type="match status" value="1"/>
</dbReference>
<evidence type="ECO:0000259" key="1">
    <source>
        <dbReference type="PROSITE" id="PS51384"/>
    </source>
</evidence>
<dbReference type="Gene3D" id="2.40.30.10">
    <property type="entry name" value="Translation factors"/>
    <property type="match status" value="1"/>
</dbReference>
<dbReference type="Gene3D" id="3.40.50.150">
    <property type="entry name" value="Vaccinia Virus protein VP39"/>
    <property type="match status" value="1"/>
</dbReference>